<evidence type="ECO:0008006" key="3">
    <source>
        <dbReference type="Google" id="ProtNLM"/>
    </source>
</evidence>
<sequence>MVEPNNKSTLLCTIWTEKSYNPDSFRVQRRLWRGDHGFQKNLVLFDWLAKPMERSQIWLNSFPFWIKIGPYLPEFDKKDLLYAIGVTFGGIIKGNHRSLLNMRSCRLSVLDVEGWGMVSMNVLALKAELNLIGNESLKFSALSKKMMPQCLYIGDTEKLPEMNTQQEDGSTMVQRLEDNLQSRGIEKATKMQEEGSIMEKNKMLNKETIY</sequence>
<dbReference type="EMBL" id="JABFAC010000007">
    <property type="protein sequence ID" value="MBA0616698.1"/>
    <property type="molecule type" value="Genomic_DNA"/>
</dbReference>
<organism evidence="1 2">
    <name type="scientific">Gossypium davidsonii</name>
    <name type="common">Davidson's cotton</name>
    <name type="synonym">Gossypium klotzschianum subsp. davidsonii</name>
    <dbReference type="NCBI Taxonomy" id="34287"/>
    <lineage>
        <taxon>Eukaryota</taxon>
        <taxon>Viridiplantae</taxon>
        <taxon>Streptophyta</taxon>
        <taxon>Embryophyta</taxon>
        <taxon>Tracheophyta</taxon>
        <taxon>Spermatophyta</taxon>
        <taxon>Magnoliopsida</taxon>
        <taxon>eudicotyledons</taxon>
        <taxon>Gunneridae</taxon>
        <taxon>Pentapetalae</taxon>
        <taxon>rosids</taxon>
        <taxon>malvids</taxon>
        <taxon>Malvales</taxon>
        <taxon>Malvaceae</taxon>
        <taxon>Malvoideae</taxon>
        <taxon>Gossypium</taxon>
    </lineage>
</organism>
<accession>A0A7J8RS71</accession>
<reference evidence="1 2" key="1">
    <citation type="journal article" date="2019" name="Genome Biol. Evol.">
        <title>Insights into the evolution of the New World diploid cottons (Gossypium, subgenus Houzingenia) based on genome sequencing.</title>
        <authorList>
            <person name="Grover C.E."/>
            <person name="Arick M.A. 2nd"/>
            <person name="Thrash A."/>
            <person name="Conover J.L."/>
            <person name="Sanders W.S."/>
            <person name="Peterson D.G."/>
            <person name="Frelichowski J.E."/>
            <person name="Scheffler J.A."/>
            <person name="Scheffler B.E."/>
            <person name="Wendel J.F."/>
        </authorList>
    </citation>
    <scope>NUCLEOTIDE SEQUENCE [LARGE SCALE GENOMIC DNA]</scope>
    <source>
        <strain evidence="1">27</strain>
        <tissue evidence="1">Leaf</tissue>
    </source>
</reference>
<evidence type="ECO:0000313" key="1">
    <source>
        <dbReference type="EMBL" id="MBA0616698.1"/>
    </source>
</evidence>
<proteinExistence type="predicted"/>
<evidence type="ECO:0000313" key="2">
    <source>
        <dbReference type="Proteomes" id="UP000593561"/>
    </source>
</evidence>
<keyword evidence="2" id="KW-1185">Reference proteome</keyword>
<dbReference type="Proteomes" id="UP000593561">
    <property type="component" value="Unassembled WGS sequence"/>
</dbReference>
<protein>
    <recommendedName>
        <fullName evidence="3">DUF4283 domain-containing protein</fullName>
    </recommendedName>
</protein>
<name>A0A7J8RS71_GOSDV</name>
<gene>
    <name evidence="1" type="ORF">Godav_026197</name>
</gene>
<dbReference type="AlphaFoldDB" id="A0A7J8RS71"/>
<comment type="caution">
    <text evidence="1">The sequence shown here is derived from an EMBL/GenBank/DDBJ whole genome shotgun (WGS) entry which is preliminary data.</text>
</comment>